<evidence type="ECO:0000313" key="1">
    <source>
        <dbReference type="EMBL" id="PIT67962.1"/>
    </source>
</evidence>
<dbReference type="Proteomes" id="UP000230791">
    <property type="component" value="Unassembled WGS sequence"/>
</dbReference>
<dbReference type="EMBL" id="NJPP01000057">
    <property type="protein sequence ID" value="PIT67962.1"/>
    <property type="molecule type" value="Genomic_DNA"/>
</dbReference>
<sequence length="99" mass="11142">MKIKEKILLPLIMIISMIKPSIAGPYSEEGHITLVEMDMSTYYCTLRINNQLGNWYCNSIAGKAMFDLAKIAHILNKPAKVTFMSGYVKSKDVLSITLE</sequence>
<organism evidence="1 2">
    <name type="scientific">Bartonella tribocorum</name>
    <dbReference type="NCBI Taxonomy" id="85701"/>
    <lineage>
        <taxon>Bacteria</taxon>
        <taxon>Pseudomonadati</taxon>
        <taxon>Pseudomonadota</taxon>
        <taxon>Alphaproteobacteria</taxon>
        <taxon>Hyphomicrobiales</taxon>
        <taxon>Bartonellaceae</taxon>
        <taxon>Bartonella</taxon>
    </lineage>
</organism>
<dbReference type="OrthoDB" id="7923777at2"/>
<proteinExistence type="predicted"/>
<evidence type="ECO:0000313" key="2">
    <source>
        <dbReference type="Proteomes" id="UP000230791"/>
    </source>
</evidence>
<protein>
    <submittedName>
        <fullName evidence="1">Uncharacterized protein</fullName>
    </submittedName>
</protein>
<reference evidence="1 2" key="1">
    <citation type="submission" date="2017-06" db="EMBL/GenBank/DDBJ databases">
        <title>Draft genome of Bartonella tribocorum C635.</title>
        <authorList>
            <person name="Hadjadj L."/>
            <person name="Jiyipong T."/>
            <person name="Diene S.M."/>
            <person name="Morand S."/>
            <person name="Rolain J.-M."/>
        </authorList>
    </citation>
    <scope>NUCLEOTIDE SEQUENCE [LARGE SCALE GENOMIC DNA]</scope>
    <source>
        <strain evidence="1 2">C635</strain>
    </source>
</reference>
<comment type="caution">
    <text evidence="1">The sequence shown here is derived from an EMBL/GenBank/DDBJ whole genome shotgun (WGS) entry which is preliminary data.</text>
</comment>
<accession>A0A2N9Y8C9</accession>
<dbReference type="AlphaFoldDB" id="A0A2N9Y8C9"/>
<gene>
    <name evidence="1" type="ORF">CEV08_08935</name>
</gene>
<name>A0A2N9Y8C9_9HYPH</name>
<dbReference type="RefSeq" id="WP_100131255.1">
    <property type="nucleotide sequence ID" value="NZ_CADDYJ010000044.1"/>
</dbReference>